<dbReference type="RefSeq" id="WP_039022277.1">
    <property type="nucleotide sequence ID" value="NZ_AP021894.1"/>
</dbReference>
<comment type="caution">
    <text evidence="1">The sequence shown here is derived from an EMBL/GenBank/DDBJ whole genome shotgun (WGS) entry which is preliminary data.</text>
</comment>
<evidence type="ECO:0000313" key="1">
    <source>
        <dbReference type="EMBL" id="MWR88149.1"/>
    </source>
</evidence>
<dbReference type="EMBL" id="WTQQ01000066">
    <property type="protein sequence ID" value="MWR88149.1"/>
    <property type="molecule type" value="Genomic_DNA"/>
</dbReference>
<accession>A0A6C7G371</accession>
<gene>
    <name evidence="1" type="ORF">GP979_07460</name>
</gene>
<reference evidence="1 2" key="1">
    <citation type="submission" date="2019-12" db="EMBL/GenBank/DDBJ databases">
        <title>Enteriobacteria Tanzani isolates_8377-8380.</title>
        <authorList>
            <person name="Subbiah M."/>
            <person name="Call D."/>
        </authorList>
    </citation>
    <scope>NUCLEOTIDE SEQUENCE [LARGE SCALE GENOMIC DNA]</scope>
    <source>
        <strain evidence="1 2">8379wE6</strain>
    </source>
</reference>
<dbReference type="Proteomes" id="UP000436482">
    <property type="component" value="Unassembled WGS sequence"/>
</dbReference>
<dbReference type="AlphaFoldDB" id="A0A6C7G371"/>
<protein>
    <submittedName>
        <fullName evidence="1">Uncharacterized protein</fullName>
    </submittedName>
</protein>
<evidence type="ECO:0000313" key="2">
    <source>
        <dbReference type="Proteomes" id="UP000436482"/>
    </source>
</evidence>
<proteinExistence type="predicted"/>
<organism evidence="1 2">
    <name type="scientific">Escherichia coli</name>
    <dbReference type="NCBI Taxonomy" id="562"/>
    <lineage>
        <taxon>Bacteria</taxon>
        <taxon>Pseudomonadati</taxon>
        <taxon>Pseudomonadota</taxon>
        <taxon>Gammaproteobacteria</taxon>
        <taxon>Enterobacterales</taxon>
        <taxon>Enterobacteriaceae</taxon>
        <taxon>Escherichia</taxon>
    </lineage>
</organism>
<sequence>MKYLAITLLGIGFLMPHAVEAKEYVCSGIARSMTSNEVKSGEVKANITDIGNSITVNFGTISYTTSKIRPEKPEGKTYPSGATKEGNIIQRRGDGDYRFFQMSQGDVVQFTCK</sequence>
<name>A0A6C7G371_ECOLX</name>